<reference evidence="1 2" key="1">
    <citation type="submission" date="2018-08" db="EMBL/GenBank/DDBJ databases">
        <title>A genome reference for cultivated species of the human gut microbiota.</title>
        <authorList>
            <person name="Zou Y."/>
            <person name="Xue W."/>
            <person name="Luo G."/>
        </authorList>
    </citation>
    <scope>NUCLEOTIDE SEQUENCE [LARGE SCALE GENOMIC DNA]</scope>
    <source>
        <strain evidence="1 2">AM30-40</strain>
    </source>
</reference>
<accession>A0A414H3C1</accession>
<proteinExistence type="predicted"/>
<organism evidence="1 2">
    <name type="scientific">Phocaeicola vulgatus</name>
    <name type="common">Bacteroides vulgatus</name>
    <dbReference type="NCBI Taxonomy" id="821"/>
    <lineage>
        <taxon>Bacteria</taxon>
        <taxon>Pseudomonadati</taxon>
        <taxon>Bacteroidota</taxon>
        <taxon>Bacteroidia</taxon>
        <taxon>Bacteroidales</taxon>
        <taxon>Bacteroidaceae</taxon>
        <taxon>Phocaeicola</taxon>
    </lineage>
</organism>
<protein>
    <submittedName>
        <fullName evidence="1">Uncharacterized protein</fullName>
    </submittedName>
</protein>
<evidence type="ECO:0000313" key="1">
    <source>
        <dbReference type="EMBL" id="RHD77663.1"/>
    </source>
</evidence>
<gene>
    <name evidence="1" type="ORF">DW783_14840</name>
</gene>
<comment type="caution">
    <text evidence="1">The sequence shown here is derived from an EMBL/GenBank/DDBJ whole genome shotgun (WGS) entry which is preliminary data.</text>
</comment>
<dbReference type="EMBL" id="QSJM01000046">
    <property type="protein sequence ID" value="RHD77663.1"/>
    <property type="molecule type" value="Genomic_DNA"/>
</dbReference>
<evidence type="ECO:0000313" key="2">
    <source>
        <dbReference type="Proteomes" id="UP000283429"/>
    </source>
</evidence>
<sequence length="307" mass="34376">MTENMEAYLNELSVKAFSNNKDAQDAFSLLGRCLSKMSELGVSNVRMTNEAMGKGMLPGQTWNRILNNETVIDKDLKSVLIAKLCTLEPVDSLEDKYNVLGFSYNGIPCKGLGWASEAMENTLALGFRQKDAWDNGSYDVDISLLDEDGNELPLTSGCKHVVSPDGVETHRDFLLKKINIPTNGKVLAKRSAKLFPHLRFAEQASNQLDKIKDPAVVQQIYWRLSDLERVAANSTSPVSPEKFKYKTTPESETRSRLPQLKILFSDGETRLCSWHSRFTPGAGRIHFCPNESEQIFYIGYIGEKIAD</sequence>
<name>A0A414H3C1_PHOVU</name>
<dbReference type="Proteomes" id="UP000283429">
    <property type="component" value="Unassembled WGS sequence"/>
</dbReference>
<dbReference type="AlphaFoldDB" id="A0A414H3C1"/>